<dbReference type="PANTHER" id="PTHR31891:SF1">
    <property type="entry name" value="FORMAMIDASE C869.04-RELATED"/>
    <property type="match status" value="1"/>
</dbReference>
<reference evidence="2" key="1">
    <citation type="submission" date="2016-11" db="EMBL/GenBank/DDBJ databases">
        <authorList>
            <person name="Varghese N."/>
            <person name="Submissions S."/>
        </authorList>
    </citation>
    <scope>NUCLEOTIDE SEQUENCE [LARGE SCALE GENOMIC DNA]</scope>
    <source>
        <strain evidence="2">DSM 21120</strain>
    </source>
</reference>
<dbReference type="Pfam" id="PF03069">
    <property type="entry name" value="FmdA_AmdA"/>
    <property type="match status" value="2"/>
</dbReference>
<proteinExistence type="predicted"/>
<dbReference type="STRING" id="1120995.SAMN02745245_00455"/>
<dbReference type="EMBL" id="FQXI01000001">
    <property type="protein sequence ID" value="SHH04835.1"/>
    <property type="molecule type" value="Genomic_DNA"/>
</dbReference>
<evidence type="ECO:0000313" key="2">
    <source>
        <dbReference type="Proteomes" id="UP000184032"/>
    </source>
</evidence>
<dbReference type="InterPro" id="IPR004304">
    <property type="entry name" value="FmdA_AmdA"/>
</dbReference>
<dbReference type="SUPFAM" id="SSF141130">
    <property type="entry name" value="Acetamidase/Formamidase-like"/>
    <property type="match status" value="1"/>
</dbReference>
<dbReference type="GO" id="GO:0016811">
    <property type="term" value="F:hydrolase activity, acting on carbon-nitrogen (but not peptide) bonds, in linear amides"/>
    <property type="evidence" value="ECO:0007669"/>
    <property type="project" value="InterPro"/>
</dbReference>
<dbReference type="Gene3D" id="3.10.28.20">
    <property type="entry name" value="Acetamidase/Formamidase-like domains"/>
    <property type="match status" value="1"/>
</dbReference>
<dbReference type="Gene3D" id="2.60.120.580">
    <property type="entry name" value="Acetamidase/Formamidase-like domains"/>
    <property type="match status" value="1"/>
</dbReference>
<accession>A0A1M5PSK1</accession>
<evidence type="ECO:0000313" key="1">
    <source>
        <dbReference type="EMBL" id="SHH04835.1"/>
    </source>
</evidence>
<gene>
    <name evidence="1" type="ORF">SAMN02745245_00455</name>
</gene>
<dbReference type="RefSeq" id="WP_073183305.1">
    <property type="nucleotide sequence ID" value="NZ_FQXI01000001.1"/>
</dbReference>
<dbReference type="Gene3D" id="2.40.10.120">
    <property type="match status" value="1"/>
</dbReference>
<organism evidence="1 2">
    <name type="scientific">Anaerosphaera aminiphila DSM 21120</name>
    <dbReference type="NCBI Taxonomy" id="1120995"/>
    <lineage>
        <taxon>Bacteria</taxon>
        <taxon>Bacillati</taxon>
        <taxon>Bacillota</taxon>
        <taxon>Tissierellia</taxon>
        <taxon>Tissierellales</taxon>
        <taxon>Peptoniphilaceae</taxon>
        <taxon>Anaerosphaera</taxon>
    </lineage>
</organism>
<dbReference type="Proteomes" id="UP000184032">
    <property type="component" value="Unassembled WGS sequence"/>
</dbReference>
<dbReference type="OrthoDB" id="9811740at2"/>
<protein>
    <submittedName>
        <fullName evidence="1">Amidase</fullName>
    </submittedName>
</protein>
<dbReference type="PANTHER" id="PTHR31891">
    <property type="entry name" value="FORMAMIDASE C869.04-RELATED"/>
    <property type="match status" value="1"/>
</dbReference>
<name>A0A1M5PSK1_9FIRM</name>
<sequence>MEKLSRENVIYNFENGMRESYRVKENEIFTVETCDCFHQQITSEEQVLLEIDMDIVNPATGPIYVEGAKKGDILKVEILDIKVADKGVSAAIPGSGGLPEESRDAIVKVIEIKNSKANYLGKEIPIVPMIGVIGVAPSEESGVWGSHTPYRHGGNMDTKTITKGTTLYFDVAQEGAMLSLGDLHAVMGDGELCFTGLEIPGEVELKVSVIKSSRELGWPVLESKDKISIIASGETLEDAMKEAASAGVKFISEALNVTWAEAYVMASLALDLKISQVVNPMKTIRAEIPKYILSMEKLLEDK</sequence>
<dbReference type="AlphaFoldDB" id="A0A1M5PSK1"/>
<keyword evidence="2" id="KW-1185">Reference proteome</keyword>